<dbReference type="Proteomes" id="UP000293289">
    <property type="component" value="Unassembled WGS sequence"/>
</dbReference>
<dbReference type="SUPFAM" id="SSF51679">
    <property type="entry name" value="Bacterial luciferase-like"/>
    <property type="match status" value="1"/>
</dbReference>
<dbReference type="AlphaFoldDB" id="A0A4Q7MEA9"/>
<evidence type="ECO:0000259" key="3">
    <source>
        <dbReference type="Pfam" id="PF00296"/>
    </source>
</evidence>
<feature type="domain" description="Luciferase-like" evidence="3">
    <location>
        <begin position="1"/>
        <end position="302"/>
    </location>
</feature>
<dbReference type="Pfam" id="PF00296">
    <property type="entry name" value="Bac_luciferase"/>
    <property type="match status" value="1"/>
</dbReference>
<gene>
    <name evidence="4" type="ORF">EV187_2199</name>
</gene>
<dbReference type="InterPro" id="IPR050766">
    <property type="entry name" value="Bact_Lucif_Oxidored"/>
</dbReference>
<reference evidence="4 5" key="1">
    <citation type="submission" date="2019-02" db="EMBL/GenBank/DDBJ databases">
        <title>Genomic Encyclopedia of Type Strains, Phase IV (KMG-IV): sequencing the most valuable type-strain genomes for metagenomic binning, comparative biology and taxonomic classification.</title>
        <authorList>
            <person name="Goeker M."/>
        </authorList>
    </citation>
    <scope>NUCLEOTIDE SEQUENCE [LARGE SCALE GENOMIC DNA]</scope>
    <source>
        <strain evidence="4 5">DSM 43045</strain>
    </source>
</reference>
<evidence type="ECO:0000256" key="2">
    <source>
        <dbReference type="ARBA" id="ARBA00023033"/>
    </source>
</evidence>
<dbReference type="GO" id="GO:0004497">
    <property type="term" value="F:monooxygenase activity"/>
    <property type="evidence" value="ECO:0007669"/>
    <property type="project" value="UniProtKB-KW"/>
</dbReference>
<sequence>MELGIGAFGDASRDPRTGTRISEAQAVRNVVESIVVAEQAGLDWFGLGEHHVPDFPVSAAAPVLAAAAQVTNRIKLSSAVTVLSTDDPVRIYEQYSTVDAISNGRVEMIPGRGSSIESYPLFGYDLQDYDRLFADKLDLLLEVNRSAHVTWEGTTRPTLTGQYVPPRAEHGQIPIWLGVGGNPNSVIRAASLGLPMATGVLGGSATRSSTNAQLYRHAAQQFGNTPEQTLIMLGSPGFLMQDGRQAREAWWPHWRQFMKTVGEQRGFLPPDRASYERDTAAGGGLLIGSPEEIAERILLMHEHWGHVRQYIHIDMGAVPQKDLLHAIELFGTEVRPLVQRELGNTSVDQLIGRASMPAVSVSGAAS</sequence>
<evidence type="ECO:0000313" key="5">
    <source>
        <dbReference type="Proteomes" id="UP000293289"/>
    </source>
</evidence>
<dbReference type="InterPro" id="IPR036661">
    <property type="entry name" value="Luciferase-like_sf"/>
</dbReference>
<name>A0A4Q7MEA9_9MICO</name>
<dbReference type="RefSeq" id="WP_130353055.1">
    <property type="nucleotide sequence ID" value="NZ_SGWY01000002.1"/>
</dbReference>
<organism evidence="4 5">
    <name type="scientific">Agromyces ramosus</name>
    <dbReference type="NCBI Taxonomy" id="33879"/>
    <lineage>
        <taxon>Bacteria</taxon>
        <taxon>Bacillati</taxon>
        <taxon>Actinomycetota</taxon>
        <taxon>Actinomycetes</taxon>
        <taxon>Micrococcales</taxon>
        <taxon>Microbacteriaceae</taxon>
        <taxon>Agromyces</taxon>
    </lineage>
</organism>
<protein>
    <submittedName>
        <fullName evidence="4">Putative LLM family oxidoreductase</fullName>
    </submittedName>
</protein>
<dbReference type="PANTHER" id="PTHR30137:SF8">
    <property type="entry name" value="BLR5498 PROTEIN"/>
    <property type="match status" value="1"/>
</dbReference>
<dbReference type="OrthoDB" id="9776438at2"/>
<accession>A0A4Q7MEA9</accession>
<dbReference type="PANTHER" id="PTHR30137">
    <property type="entry name" value="LUCIFERASE-LIKE MONOOXYGENASE"/>
    <property type="match status" value="1"/>
</dbReference>
<evidence type="ECO:0000256" key="1">
    <source>
        <dbReference type="ARBA" id="ARBA00023002"/>
    </source>
</evidence>
<keyword evidence="2" id="KW-0503">Monooxygenase</keyword>
<dbReference type="GO" id="GO:0005829">
    <property type="term" value="C:cytosol"/>
    <property type="evidence" value="ECO:0007669"/>
    <property type="project" value="TreeGrafter"/>
</dbReference>
<comment type="caution">
    <text evidence="4">The sequence shown here is derived from an EMBL/GenBank/DDBJ whole genome shotgun (WGS) entry which is preliminary data.</text>
</comment>
<evidence type="ECO:0000313" key="4">
    <source>
        <dbReference type="EMBL" id="RZS66466.1"/>
    </source>
</evidence>
<proteinExistence type="predicted"/>
<dbReference type="InterPro" id="IPR011251">
    <property type="entry name" value="Luciferase-like_dom"/>
</dbReference>
<keyword evidence="1" id="KW-0560">Oxidoreductase</keyword>
<keyword evidence="5" id="KW-1185">Reference proteome</keyword>
<dbReference type="EMBL" id="SGWY01000002">
    <property type="protein sequence ID" value="RZS66466.1"/>
    <property type="molecule type" value="Genomic_DNA"/>
</dbReference>
<dbReference type="GO" id="GO:0016705">
    <property type="term" value="F:oxidoreductase activity, acting on paired donors, with incorporation or reduction of molecular oxygen"/>
    <property type="evidence" value="ECO:0007669"/>
    <property type="project" value="InterPro"/>
</dbReference>
<dbReference type="Gene3D" id="3.20.20.30">
    <property type="entry name" value="Luciferase-like domain"/>
    <property type="match status" value="1"/>
</dbReference>